<dbReference type="GeneID" id="132533737"/>
<reference evidence="3" key="1">
    <citation type="submission" date="2025-08" db="UniProtKB">
        <authorList>
            <consortium name="RefSeq"/>
        </authorList>
    </citation>
    <scope>IDENTIFICATION</scope>
</reference>
<accession>A0ABM3W5B3</accession>
<name>A0ABM3W5B3_ERIEU</name>
<feature type="compositionally biased region" description="Basic and acidic residues" evidence="1">
    <location>
        <begin position="74"/>
        <end position="89"/>
    </location>
</feature>
<gene>
    <name evidence="3" type="primary">LOC132533737</name>
</gene>
<sequence length="148" mass="16558">MTIKASKETTERKLNSISYSAANFLPRPSGQKPIPATGNIVPLILPISVEPNKTVFTKTGTKSVPHPPSPSKNTKTEPKTSETTTCRDHEKAGQELCYVCMQRTKANSALYSKVENKEEEQDEQFLHQYQIMNNKDTAFKDQVVLCID</sequence>
<evidence type="ECO:0000256" key="1">
    <source>
        <dbReference type="SAM" id="MobiDB-lite"/>
    </source>
</evidence>
<feature type="region of interest" description="Disordered" evidence="1">
    <location>
        <begin position="56"/>
        <end position="89"/>
    </location>
</feature>
<evidence type="ECO:0000313" key="2">
    <source>
        <dbReference type="Proteomes" id="UP001652624"/>
    </source>
</evidence>
<dbReference type="Proteomes" id="UP001652624">
    <property type="component" value="Chromosome 17"/>
</dbReference>
<organism evidence="2 3">
    <name type="scientific">Erinaceus europaeus</name>
    <name type="common">Western European hedgehog</name>
    <dbReference type="NCBI Taxonomy" id="9365"/>
    <lineage>
        <taxon>Eukaryota</taxon>
        <taxon>Metazoa</taxon>
        <taxon>Chordata</taxon>
        <taxon>Craniata</taxon>
        <taxon>Vertebrata</taxon>
        <taxon>Euteleostomi</taxon>
        <taxon>Mammalia</taxon>
        <taxon>Eutheria</taxon>
        <taxon>Laurasiatheria</taxon>
        <taxon>Eulipotyphla</taxon>
        <taxon>Erinaceidae</taxon>
        <taxon>Erinaceinae</taxon>
        <taxon>Erinaceus</taxon>
    </lineage>
</organism>
<dbReference type="RefSeq" id="XP_060031767.1">
    <property type="nucleotide sequence ID" value="XM_060175784.1"/>
</dbReference>
<protein>
    <submittedName>
        <fullName evidence="3">Coiled-coil domain-containing protein 81-like</fullName>
    </submittedName>
</protein>
<evidence type="ECO:0000313" key="3">
    <source>
        <dbReference type="RefSeq" id="XP_060031767.1"/>
    </source>
</evidence>
<keyword evidence="2" id="KW-1185">Reference proteome</keyword>
<proteinExistence type="predicted"/>